<organism evidence="2 3">
    <name type="scientific">Nitrospira moscoviensis</name>
    <dbReference type="NCBI Taxonomy" id="42253"/>
    <lineage>
        <taxon>Bacteria</taxon>
        <taxon>Pseudomonadati</taxon>
        <taxon>Nitrospirota</taxon>
        <taxon>Nitrospiria</taxon>
        <taxon>Nitrospirales</taxon>
        <taxon>Nitrospiraceae</taxon>
        <taxon>Nitrospira</taxon>
    </lineage>
</organism>
<dbReference type="RefSeq" id="WP_202967215.1">
    <property type="nucleotide sequence ID" value="NZ_CP011801.1"/>
</dbReference>
<dbReference type="KEGG" id="nmv:NITMOv2_2698"/>
<dbReference type="Proteomes" id="UP000069205">
    <property type="component" value="Chromosome"/>
</dbReference>
<feature type="transmembrane region" description="Helical" evidence="1">
    <location>
        <begin position="12"/>
        <end position="30"/>
    </location>
</feature>
<proteinExistence type="predicted"/>
<name>A0A0K2GE26_NITMO</name>
<sequence>MMEIESVKEVLLGAVMMGDLVVGAFFLRYWKVTGDRFFVFFACSFALAALTRALLASYLVDSESEPLIYAIRLLSYVVIIAAIIDKNRASIRKALFQRA</sequence>
<keyword evidence="1" id="KW-1133">Transmembrane helix</keyword>
<evidence type="ECO:0000256" key="1">
    <source>
        <dbReference type="SAM" id="Phobius"/>
    </source>
</evidence>
<dbReference type="InterPro" id="IPR046027">
    <property type="entry name" value="DUF5985"/>
</dbReference>
<evidence type="ECO:0000313" key="3">
    <source>
        <dbReference type="Proteomes" id="UP000069205"/>
    </source>
</evidence>
<feature type="transmembrane region" description="Helical" evidence="1">
    <location>
        <begin position="37"/>
        <end position="60"/>
    </location>
</feature>
<protein>
    <submittedName>
        <fullName evidence="2">Uncharacterized protein</fullName>
    </submittedName>
</protein>
<gene>
    <name evidence="2" type="ORF">NITMOv2_2698</name>
</gene>
<evidence type="ECO:0000313" key="2">
    <source>
        <dbReference type="EMBL" id="ALA59109.1"/>
    </source>
</evidence>
<dbReference type="STRING" id="42253.NITMOv2_2698"/>
<keyword evidence="1" id="KW-0472">Membrane</keyword>
<dbReference type="Pfam" id="PF19447">
    <property type="entry name" value="DUF5985"/>
    <property type="match status" value="1"/>
</dbReference>
<keyword evidence="1" id="KW-0812">Transmembrane</keyword>
<feature type="transmembrane region" description="Helical" evidence="1">
    <location>
        <begin position="66"/>
        <end position="84"/>
    </location>
</feature>
<dbReference type="AlphaFoldDB" id="A0A0K2GE26"/>
<dbReference type="EMBL" id="CP011801">
    <property type="protein sequence ID" value="ALA59109.1"/>
    <property type="molecule type" value="Genomic_DNA"/>
</dbReference>
<accession>A0A0K2GE26</accession>
<reference evidence="2 3" key="1">
    <citation type="journal article" date="2015" name="Proc. Natl. Acad. Sci. U.S.A.">
        <title>Expanded metabolic versatility of ubiquitous nitrite-oxidizing bacteria from the genus Nitrospira.</title>
        <authorList>
            <person name="Koch H."/>
            <person name="Lucker S."/>
            <person name="Albertsen M."/>
            <person name="Kitzinger K."/>
            <person name="Herbold C."/>
            <person name="Spieck E."/>
            <person name="Nielsen P.H."/>
            <person name="Wagner M."/>
            <person name="Daims H."/>
        </authorList>
    </citation>
    <scope>NUCLEOTIDE SEQUENCE [LARGE SCALE GENOMIC DNA]</scope>
    <source>
        <strain evidence="2 3">NSP M-1</strain>
    </source>
</reference>
<dbReference type="PATRIC" id="fig|42253.5.peg.2669"/>
<keyword evidence="3" id="KW-1185">Reference proteome</keyword>